<gene>
    <name evidence="1" type="ORF">ElyMa_001407300</name>
</gene>
<evidence type="ECO:0000313" key="2">
    <source>
        <dbReference type="Proteomes" id="UP000762676"/>
    </source>
</evidence>
<reference evidence="1 2" key="1">
    <citation type="journal article" date="2021" name="Elife">
        <title>Chloroplast acquisition without the gene transfer in kleptoplastic sea slugs, Plakobranchus ocellatus.</title>
        <authorList>
            <person name="Maeda T."/>
            <person name="Takahashi S."/>
            <person name="Yoshida T."/>
            <person name="Shimamura S."/>
            <person name="Takaki Y."/>
            <person name="Nagai Y."/>
            <person name="Toyoda A."/>
            <person name="Suzuki Y."/>
            <person name="Arimoto A."/>
            <person name="Ishii H."/>
            <person name="Satoh N."/>
            <person name="Nishiyama T."/>
            <person name="Hasebe M."/>
            <person name="Maruyama T."/>
            <person name="Minagawa J."/>
            <person name="Obokata J."/>
            <person name="Shigenobu S."/>
        </authorList>
    </citation>
    <scope>NUCLEOTIDE SEQUENCE [LARGE SCALE GENOMIC DNA]</scope>
</reference>
<dbReference type="InterPro" id="IPR052709">
    <property type="entry name" value="Transposase-MT_Hybrid"/>
</dbReference>
<dbReference type="PANTHER" id="PTHR46060:SF1">
    <property type="entry name" value="MARINER MOS1 TRANSPOSASE-LIKE PROTEIN"/>
    <property type="match status" value="1"/>
</dbReference>
<evidence type="ECO:0000313" key="1">
    <source>
        <dbReference type="EMBL" id="GFS13848.1"/>
    </source>
</evidence>
<comment type="caution">
    <text evidence="1">The sequence shown here is derived from an EMBL/GenBank/DDBJ whole genome shotgun (WGS) entry which is preliminary data.</text>
</comment>
<protein>
    <submittedName>
        <fullName evidence="1">Histone-lysine N-methyltransferase SETMAR</fullName>
    </submittedName>
</protein>
<dbReference type="PANTHER" id="PTHR46060">
    <property type="entry name" value="MARINER MOS1 TRANSPOSASE-LIKE PROTEIN"/>
    <property type="match status" value="1"/>
</dbReference>
<name>A0AAV4ITI4_9GAST</name>
<organism evidence="1 2">
    <name type="scientific">Elysia marginata</name>
    <dbReference type="NCBI Taxonomy" id="1093978"/>
    <lineage>
        <taxon>Eukaryota</taxon>
        <taxon>Metazoa</taxon>
        <taxon>Spiralia</taxon>
        <taxon>Lophotrochozoa</taxon>
        <taxon>Mollusca</taxon>
        <taxon>Gastropoda</taxon>
        <taxon>Heterobranchia</taxon>
        <taxon>Euthyneura</taxon>
        <taxon>Panpulmonata</taxon>
        <taxon>Sacoglossa</taxon>
        <taxon>Placobranchoidea</taxon>
        <taxon>Plakobranchidae</taxon>
        <taxon>Elysia</taxon>
    </lineage>
</organism>
<dbReference type="AlphaFoldDB" id="A0AAV4ITI4"/>
<dbReference type="Proteomes" id="UP000762676">
    <property type="component" value="Unassembled WGS sequence"/>
</dbReference>
<dbReference type="EMBL" id="BMAT01002775">
    <property type="protein sequence ID" value="GFS13848.1"/>
    <property type="molecule type" value="Genomic_DNA"/>
</dbReference>
<proteinExistence type="predicted"/>
<sequence>MSQNLVARKHRPVRRTCDEVIKCDRGMKIREIALKLEIPKSTVHETVHDTLRYRKVSAIWVTKMLKEDHKLQRFETSQRLLLRCQQGNGDEDTTHTCVRPGEDFRAKNNLFDNLITGDETWVHPNTRGPR</sequence>
<keyword evidence="2" id="KW-1185">Reference proteome</keyword>
<accession>A0AAV4ITI4</accession>